<reference evidence="3" key="1">
    <citation type="submission" date="2020-06" db="EMBL/GenBank/DDBJ databases">
        <authorList>
            <consortium name="Plant Systems Biology data submission"/>
        </authorList>
    </citation>
    <scope>NUCLEOTIDE SEQUENCE</scope>
    <source>
        <strain evidence="3">D6</strain>
    </source>
</reference>
<dbReference type="EMBL" id="CAICTM010000877">
    <property type="protein sequence ID" value="CAB9517758.1"/>
    <property type="molecule type" value="Genomic_DNA"/>
</dbReference>
<keyword evidence="3" id="KW-0808">Transferase</keyword>
<feature type="chain" id="PRO_5040141867" evidence="2">
    <location>
        <begin position="24"/>
        <end position="377"/>
    </location>
</feature>
<sequence length="377" mass="40801">MRKCLAQRLILSLVLLGAQQSAAFVSQRPIARVPGVPGILEVQRKPIDHGLPKSTSLQRSAQDSSTTTRMQALPASLCALPLSQKIFLSCFLPTCLGFWKSEYGVSYAYGMATALTSFLIYKALMVGQSSSWAIWQAGALMFYGVRLSIFLLYRQLCTQRLKDMVERIEDKAKARGGRLQRAPFVLSCAGLYFGLCAPLLISSRVASSQIPAWTVKVLKGLVASTWGGFIFAALGDFNKSFVKAIKGEDHLVTGGIYSLCRHPNYSGEFVSWTSNGLIAIVAAIASKGAGIPTPQLVGYLAASVVGALGLDFVVLGATKGLEKRQKEVYGESADYQTWIESTWAGFELPTAAEEVVDPHVKPEIKMEQTEEDTGSGI</sequence>
<dbReference type="InterPro" id="IPR010721">
    <property type="entry name" value="UstE-like"/>
</dbReference>
<feature type="transmembrane region" description="Helical" evidence="1">
    <location>
        <begin position="182"/>
        <end position="201"/>
    </location>
</feature>
<protein>
    <submittedName>
        <fullName evidence="3">Isoprenylcysteine carboxyl methyltransferase (ICMT) family</fullName>
    </submittedName>
</protein>
<feature type="transmembrane region" description="Helical" evidence="1">
    <location>
        <begin position="213"/>
        <end position="234"/>
    </location>
</feature>
<keyword evidence="4" id="KW-1185">Reference proteome</keyword>
<dbReference type="AlphaFoldDB" id="A0A9N8EBF0"/>
<dbReference type="GO" id="GO:0008168">
    <property type="term" value="F:methyltransferase activity"/>
    <property type="evidence" value="ECO:0007669"/>
    <property type="project" value="UniProtKB-KW"/>
</dbReference>
<dbReference type="Proteomes" id="UP001153069">
    <property type="component" value="Unassembled WGS sequence"/>
</dbReference>
<evidence type="ECO:0000313" key="3">
    <source>
        <dbReference type="EMBL" id="CAB9517758.1"/>
    </source>
</evidence>
<proteinExistence type="predicted"/>
<gene>
    <name evidence="3" type="ORF">SEMRO_878_G214820.1</name>
</gene>
<dbReference type="Pfam" id="PF06966">
    <property type="entry name" value="DUF1295"/>
    <property type="match status" value="1"/>
</dbReference>
<keyword evidence="1" id="KW-0472">Membrane</keyword>
<evidence type="ECO:0000256" key="2">
    <source>
        <dbReference type="SAM" id="SignalP"/>
    </source>
</evidence>
<dbReference type="PANTHER" id="PTHR32251:SF15">
    <property type="entry name" value="3-OXO-5-ALPHA-STEROID 4-DEHYDROGENASE (DUF1295)"/>
    <property type="match status" value="1"/>
</dbReference>
<accession>A0A9N8EBF0</accession>
<name>A0A9N8EBF0_9STRA</name>
<feature type="signal peptide" evidence="2">
    <location>
        <begin position="1"/>
        <end position="23"/>
    </location>
</feature>
<feature type="transmembrane region" description="Helical" evidence="1">
    <location>
        <begin position="296"/>
        <end position="317"/>
    </location>
</feature>
<keyword evidence="2" id="KW-0732">Signal</keyword>
<keyword evidence="1" id="KW-1133">Transmembrane helix</keyword>
<keyword evidence="1" id="KW-0812">Transmembrane</keyword>
<dbReference type="PANTHER" id="PTHR32251">
    <property type="entry name" value="3-OXO-5-ALPHA-STEROID 4-DEHYDROGENASE"/>
    <property type="match status" value="1"/>
</dbReference>
<dbReference type="OrthoDB" id="201504at2759"/>
<feature type="transmembrane region" description="Helical" evidence="1">
    <location>
        <begin position="132"/>
        <end position="153"/>
    </location>
</feature>
<comment type="caution">
    <text evidence="3">The sequence shown here is derived from an EMBL/GenBank/DDBJ whole genome shotgun (WGS) entry which is preliminary data.</text>
</comment>
<feature type="transmembrane region" description="Helical" evidence="1">
    <location>
        <begin position="106"/>
        <end position="126"/>
    </location>
</feature>
<dbReference type="GO" id="GO:0016020">
    <property type="term" value="C:membrane"/>
    <property type="evidence" value="ECO:0007669"/>
    <property type="project" value="TreeGrafter"/>
</dbReference>
<keyword evidence="3" id="KW-0489">Methyltransferase</keyword>
<dbReference type="GO" id="GO:0032259">
    <property type="term" value="P:methylation"/>
    <property type="evidence" value="ECO:0007669"/>
    <property type="project" value="UniProtKB-KW"/>
</dbReference>
<dbReference type="Gene3D" id="1.20.120.1630">
    <property type="match status" value="1"/>
</dbReference>
<evidence type="ECO:0000256" key="1">
    <source>
        <dbReference type="SAM" id="Phobius"/>
    </source>
</evidence>
<organism evidence="3 4">
    <name type="scientific">Seminavis robusta</name>
    <dbReference type="NCBI Taxonomy" id="568900"/>
    <lineage>
        <taxon>Eukaryota</taxon>
        <taxon>Sar</taxon>
        <taxon>Stramenopiles</taxon>
        <taxon>Ochrophyta</taxon>
        <taxon>Bacillariophyta</taxon>
        <taxon>Bacillariophyceae</taxon>
        <taxon>Bacillariophycidae</taxon>
        <taxon>Naviculales</taxon>
        <taxon>Naviculaceae</taxon>
        <taxon>Seminavis</taxon>
    </lineage>
</organism>
<feature type="transmembrane region" description="Helical" evidence="1">
    <location>
        <begin position="269"/>
        <end position="290"/>
    </location>
</feature>
<evidence type="ECO:0000313" key="4">
    <source>
        <dbReference type="Proteomes" id="UP001153069"/>
    </source>
</evidence>